<keyword evidence="4" id="KW-1185">Reference proteome</keyword>
<reference evidence="3 4" key="1">
    <citation type="journal article" date="2019" name="Int. J. Syst. Evol. Microbiol.">
        <title>The Global Catalogue of Microorganisms (GCM) 10K type strain sequencing project: providing services to taxonomists for standard genome sequencing and annotation.</title>
        <authorList>
            <consortium name="The Broad Institute Genomics Platform"/>
            <consortium name="The Broad Institute Genome Sequencing Center for Infectious Disease"/>
            <person name="Wu L."/>
            <person name="Ma J."/>
        </authorList>
    </citation>
    <scope>NUCLEOTIDE SEQUENCE [LARGE SCALE GENOMIC DNA]</scope>
    <source>
        <strain evidence="3 4">CGMCC 1.12125</strain>
    </source>
</reference>
<dbReference type="Proteomes" id="UP001597119">
    <property type="component" value="Unassembled WGS sequence"/>
</dbReference>
<feature type="transmembrane region" description="Helical" evidence="1">
    <location>
        <begin position="55"/>
        <end position="73"/>
    </location>
</feature>
<protein>
    <recommendedName>
        <fullName evidence="2">DUF6199 domain-containing protein</fullName>
    </recommendedName>
</protein>
<feature type="domain" description="DUF6199" evidence="2">
    <location>
        <begin position="8"/>
        <end position="73"/>
    </location>
</feature>
<proteinExistence type="predicted"/>
<comment type="caution">
    <text evidence="3">The sequence shown here is derived from an EMBL/GenBank/DDBJ whole genome shotgun (WGS) entry which is preliminary data.</text>
</comment>
<dbReference type="InterPro" id="IPR045679">
    <property type="entry name" value="DUF6199"/>
</dbReference>
<keyword evidence="1" id="KW-0812">Transmembrane</keyword>
<name>A0ABD6CG65_9EURY</name>
<evidence type="ECO:0000259" key="2">
    <source>
        <dbReference type="Pfam" id="PF19701"/>
    </source>
</evidence>
<dbReference type="RefSeq" id="WP_247378664.1">
    <property type="nucleotide sequence ID" value="NZ_JALLGV010000005.1"/>
</dbReference>
<sequence>MALRELLAAVLSVGLGVFFVAYPQAIIQIHTAGRYPDGRHGEYGTDGDPPRKWQLVVRGIGVLAIVVGLWIAAQQYVR</sequence>
<keyword evidence="1" id="KW-1133">Transmembrane helix</keyword>
<organism evidence="3 4">
    <name type="scientific">Halorientalis brevis</name>
    <dbReference type="NCBI Taxonomy" id="1126241"/>
    <lineage>
        <taxon>Archaea</taxon>
        <taxon>Methanobacteriati</taxon>
        <taxon>Methanobacteriota</taxon>
        <taxon>Stenosarchaea group</taxon>
        <taxon>Halobacteria</taxon>
        <taxon>Halobacteriales</taxon>
        <taxon>Haloarculaceae</taxon>
        <taxon>Halorientalis</taxon>
    </lineage>
</organism>
<accession>A0ABD6CG65</accession>
<dbReference type="Pfam" id="PF19701">
    <property type="entry name" value="DUF6199"/>
    <property type="match status" value="1"/>
</dbReference>
<evidence type="ECO:0000313" key="3">
    <source>
        <dbReference type="EMBL" id="MFD1589014.1"/>
    </source>
</evidence>
<evidence type="ECO:0000256" key="1">
    <source>
        <dbReference type="SAM" id="Phobius"/>
    </source>
</evidence>
<keyword evidence="1" id="KW-0472">Membrane</keyword>
<evidence type="ECO:0000313" key="4">
    <source>
        <dbReference type="Proteomes" id="UP001597119"/>
    </source>
</evidence>
<gene>
    <name evidence="3" type="ORF">ACFR9U_18700</name>
</gene>
<dbReference type="AlphaFoldDB" id="A0ABD6CG65"/>
<dbReference type="EMBL" id="JBHUDJ010000014">
    <property type="protein sequence ID" value="MFD1589014.1"/>
    <property type="molecule type" value="Genomic_DNA"/>
</dbReference>